<dbReference type="AlphaFoldDB" id="A0A8H4ZRQ0"/>
<dbReference type="SUPFAM" id="SSF57701">
    <property type="entry name" value="Zn2/Cys6 DNA-binding domain"/>
    <property type="match status" value="1"/>
</dbReference>
<accession>A0A8H4ZRQ0</accession>
<keyword evidence="5" id="KW-0539">Nucleus</keyword>
<proteinExistence type="predicted"/>
<evidence type="ECO:0000313" key="9">
    <source>
        <dbReference type="EMBL" id="KAF5251177.1"/>
    </source>
</evidence>
<dbReference type="PROSITE" id="PS00463">
    <property type="entry name" value="ZN2_CY6_FUNGAL_1"/>
    <property type="match status" value="1"/>
</dbReference>
<evidence type="ECO:0000256" key="1">
    <source>
        <dbReference type="ARBA" id="ARBA00004141"/>
    </source>
</evidence>
<feature type="transmembrane region" description="Helical" evidence="7">
    <location>
        <begin position="716"/>
        <end position="737"/>
    </location>
</feature>
<comment type="subcellular location">
    <subcellularLocation>
        <location evidence="1">Membrane</location>
        <topology evidence="1">Multi-pass membrane protein</topology>
    </subcellularLocation>
</comment>
<feature type="transmembrane region" description="Helical" evidence="7">
    <location>
        <begin position="757"/>
        <end position="774"/>
    </location>
</feature>
<dbReference type="Proteomes" id="UP000573603">
    <property type="component" value="Unassembled WGS sequence"/>
</dbReference>
<dbReference type="InterPro" id="IPR001138">
    <property type="entry name" value="Zn2Cys6_DnaBD"/>
</dbReference>
<feature type="transmembrane region" description="Helical" evidence="7">
    <location>
        <begin position="590"/>
        <end position="615"/>
    </location>
</feature>
<dbReference type="EMBL" id="JABEVY010000073">
    <property type="protein sequence ID" value="KAF5251177.1"/>
    <property type="molecule type" value="Genomic_DNA"/>
</dbReference>
<comment type="caution">
    <text evidence="9">The sequence shown here is derived from an EMBL/GenBank/DDBJ whole genome shotgun (WGS) entry which is preliminary data.</text>
</comment>
<dbReference type="PANTHER" id="PTHR31465:SF15">
    <property type="entry name" value="LIPID TRANSPORTER ATNI-RELATED"/>
    <property type="match status" value="1"/>
</dbReference>
<dbReference type="PROSITE" id="PS50048">
    <property type="entry name" value="ZN2_CY6_FUNGAL_2"/>
    <property type="match status" value="1"/>
</dbReference>
<keyword evidence="10" id="KW-1185">Reference proteome</keyword>
<reference evidence="9 10" key="1">
    <citation type="journal article" date="2020" name="BMC Genomics">
        <title>Correction to: Identification and distribution of gene clusters required for synthesis of sphingolipid metabolism inhibitors in diverse species of the filamentous fungus Fusarium.</title>
        <authorList>
            <person name="Kim H.S."/>
            <person name="Lohmar J.M."/>
            <person name="Busman M."/>
            <person name="Brown D.W."/>
            <person name="Naumann T.A."/>
            <person name="Divon H.H."/>
            <person name="Lysoe E."/>
            <person name="Uhlig S."/>
            <person name="Proctor R.H."/>
        </authorList>
    </citation>
    <scope>NUCLEOTIDE SEQUENCE [LARGE SCALE GENOMIC DNA]</scope>
    <source>
        <strain evidence="9 10">NRRL 25214</strain>
    </source>
</reference>
<feature type="transmembrane region" description="Helical" evidence="7">
    <location>
        <begin position="635"/>
        <end position="652"/>
    </location>
</feature>
<dbReference type="GO" id="GO:0008270">
    <property type="term" value="F:zinc ion binding"/>
    <property type="evidence" value="ECO:0007669"/>
    <property type="project" value="InterPro"/>
</dbReference>
<evidence type="ECO:0000256" key="6">
    <source>
        <dbReference type="SAM" id="MobiDB-lite"/>
    </source>
</evidence>
<organism evidence="9 10">
    <name type="scientific">Fusarium anthophilum</name>
    <dbReference type="NCBI Taxonomy" id="48485"/>
    <lineage>
        <taxon>Eukaryota</taxon>
        <taxon>Fungi</taxon>
        <taxon>Dikarya</taxon>
        <taxon>Ascomycota</taxon>
        <taxon>Pezizomycotina</taxon>
        <taxon>Sordariomycetes</taxon>
        <taxon>Hypocreomycetidae</taxon>
        <taxon>Hypocreales</taxon>
        <taxon>Nectriaceae</taxon>
        <taxon>Fusarium</taxon>
        <taxon>Fusarium fujikuroi species complex</taxon>
    </lineage>
</organism>
<evidence type="ECO:0000259" key="8">
    <source>
        <dbReference type="PROSITE" id="PS50048"/>
    </source>
</evidence>
<dbReference type="CDD" id="cd00067">
    <property type="entry name" value="GAL4"/>
    <property type="match status" value="1"/>
</dbReference>
<keyword evidence="4 7" id="KW-0472">Membrane</keyword>
<feature type="transmembrane region" description="Helical" evidence="7">
    <location>
        <begin position="539"/>
        <end position="557"/>
    </location>
</feature>
<evidence type="ECO:0000256" key="3">
    <source>
        <dbReference type="ARBA" id="ARBA00022989"/>
    </source>
</evidence>
<dbReference type="InterPro" id="IPR007568">
    <property type="entry name" value="RTA1"/>
</dbReference>
<dbReference type="Gene3D" id="4.10.240.10">
    <property type="entry name" value="Zn(2)-C6 fungal-type DNA-binding domain"/>
    <property type="match status" value="1"/>
</dbReference>
<dbReference type="GO" id="GO:0016020">
    <property type="term" value="C:membrane"/>
    <property type="evidence" value="ECO:0007669"/>
    <property type="project" value="UniProtKB-SubCell"/>
</dbReference>
<feature type="compositionally biased region" description="Basic residues" evidence="6">
    <location>
        <begin position="187"/>
        <end position="196"/>
    </location>
</feature>
<keyword evidence="3 7" id="KW-1133">Transmembrane helix</keyword>
<sequence length="814" mass="91724">MDFFSRLPATIRIQILIDLGSPACIRRLIKASPTMLQQYIVHRHIIVREVLGELIDLDKTGGLLQNAMALLYLADLDPKRYPRQKWRRLLTYSVGSAPLDKEEADFLHHYDKQTFPNPLENSKKSTQLRIYQLISQIIIRIEDYRLKEDYSETSRQAYPFRKPSLIAGRSCMTSPLISDEPSSPPKVPRRKPVPGRGFPKTRRGCFNCKRRRVKCSEHRPECQGCRRMRLPCVYPAAVLPDPQTVLSAPTVEVCLNHLRFFHHFLTEGHPPHPYGASAVWQDVAALSHQVSHAFNLATDAVSDSSPQYDFLASSILALAAQHLTMSNKGDYSIQALNLRISAIRGLNDALSQPCHTAADADARYAAIIGLTFQSTYMPDGLMDFIAMMRGWMLISTTLVTDHRTSMFHQFTRESWVVVIEDFLASLKILQPLLQGQAELQYLSRLERLALLSKISPGDALLEMVFYYALTNKMTDEDYASFADPSNYGAQILLAHFLVLNHMLEECFLSTTVPDKYGYVPPDSCNANYGFYPNWKDNTAFAVAFGLSTVAHVAQAIILKQKFCWVIVIGASWECICFIVRALGARDQQESAYVIVSTLLFLLAPIWINAFIYMIVARLVHFIIPQRRVAGISAQWLAKIFVIFDGMCFIIQASGGGMLASDNTDTSKLGQHIYMVGIGIQLGCVVVFLVIHGLFYRELSLNARVSKQETRSRWLKPLCWVVCIVLILIVVRVIFRLVEFGGGANSNNVVLRHEEFQLYLDALPMLIALVLLNVVHPGQVLKGPGANFPSAKIKWWHDRSVAFETLELSSTHRSG</sequence>
<evidence type="ECO:0000313" key="10">
    <source>
        <dbReference type="Proteomes" id="UP000573603"/>
    </source>
</evidence>
<keyword evidence="2 7" id="KW-0812">Transmembrane</keyword>
<dbReference type="PANTHER" id="PTHR31465">
    <property type="entry name" value="PROTEIN RTA1-RELATED"/>
    <property type="match status" value="1"/>
</dbReference>
<dbReference type="GO" id="GO:0000981">
    <property type="term" value="F:DNA-binding transcription factor activity, RNA polymerase II-specific"/>
    <property type="evidence" value="ECO:0007669"/>
    <property type="project" value="InterPro"/>
</dbReference>
<dbReference type="SMART" id="SM00066">
    <property type="entry name" value="GAL4"/>
    <property type="match status" value="1"/>
</dbReference>
<feature type="domain" description="Zn(2)-C6 fungal-type" evidence="8">
    <location>
        <begin position="204"/>
        <end position="234"/>
    </location>
</feature>
<gene>
    <name evidence="9" type="ORF">FANTH_3721</name>
</gene>
<evidence type="ECO:0000256" key="7">
    <source>
        <dbReference type="SAM" id="Phobius"/>
    </source>
</evidence>
<feature type="transmembrane region" description="Helical" evidence="7">
    <location>
        <begin position="672"/>
        <end position="695"/>
    </location>
</feature>
<dbReference type="InterPro" id="IPR036864">
    <property type="entry name" value="Zn2-C6_fun-type_DNA-bd_sf"/>
</dbReference>
<evidence type="ECO:0000256" key="2">
    <source>
        <dbReference type="ARBA" id="ARBA00022692"/>
    </source>
</evidence>
<dbReference type="Pfam" id="PF00172">
    <property type="entry name" value="Zn_clus"/>
    <property type="match status" value="1"/>
</dbReference>
<dbReference type="Pfam" id="PF04479">
    <property type="entry name" value="RTA1"/>
    <property type="match status" value="1"/>
</dbReference>
<protein>
    <recommendedName>
        <fullName evidence="8">Zn(2)-C6 fungal-type domain-containing protein</fullName>
    </recommendedName>
</protein>
<name>A0A8H4ZRQ0_9HYPO</name>
<feature type="transmembrane region" description="Helical" evidence="7">
    <location>
        <begin position="564"/>
        <end position="584"/>
    </location>
</feature>
<feature type="region of interest" description="Disordered" evidence="6">
    <location>
        <begin position="175"/>
        <end position="196"/>
    </location>
</feature>
<evidence type="ECO:0000256" key="4">
    <source>
        <dbReference type="ARBA" id="ARBA00023136"/>
    </source>
</evidence>
<evidence type="ECO:0000256" key="5">
    <source>
        <dbReference type="ARBA" id="ARBA00023242"/>
    </source>
</evidence>